<evidence type="ECO:0000256" key="3">
    <source>
        <dbReference type="ARBA" id="ARBA00022692"/>
    </source>
</evidence>
<evidence type="ECO:0000256" key="7">
    <source>
        <dbReference type="SAM" id="Phobius"/>
    </source>
</evidence>
<dbReference type="Proteomes" id="UP000604825">
    <property type="component" value="Unassembled WGS sequence"/>
</dbReference>
<keyword evidence="3 7" id="KW-0812">Transmembrane</keyword>
<dbReference type="PANTHER" id="PTHR31621">
    <property type="entry name" value="PROTEIN DMP3"/>
    <property type="match status" value="1"/>
</dbReference>
<keyword evidence="9" id="KW-1185">Reference proteome</keyword>
<dbReference type="InterPro" id="IPR007770">
    <property type="entry name" value="DMP"/>
</dbReference>
<feature type="region of interest" description="Disordered" evidence="6">
    <location>
        <begin position="85"/>
        <end position="118"/>
    </location>
</feature>
<comment type="caution">
    <text evidence="8">The sequence shown here is derived from an EMBL/GenBank/DDBJ whole genome shotgun (WGS) entry which is preliminary data.</text>
</comment>
<keyword evidence="5 7" id="KW-0472">Membrane</keyword>
<comment type="subcellular location">
    <subcellularLocation>
        <location evidence="1">Membrane</location>
        <topology evidence="1">Multi-pass membrane protein</topology>
    </subcellularLocation>
</comment>
<gene>
    <name evidence="8" type="ORF">NCGR_LOCUS63794</name>
</gene>
<dbReference type="GO" id="GO:0016020">
    <property type="term" value="C:membrane"/>
    <property type="evidence" value="ECO:0007669"/>
    <property type="project" value="UniProtKB-SubCell"/>
</dbReference>
<name>A0A811SFG5_9POAL</name>
<dbReference type="AlphaFoldDB" id="A0A811SFG5"/>
<evidence type="ECO:0000256" key="4">
    <source>
        <dbReference type="ARBA" id="ARBA00022989"/>
    </source>
</evidence>
<comment type="similarity">
    <text evidence="2">Belongs to the plant DMP1 protein family.</text>
</comment>
<dbReference type="EMBL" id="CAJGYO010000019">
    <property type="protein sequence ID" value="CAD6339696.1"/>
    <property type="molecule type" value="Genomic_DNA"/>
</dbReference>
<sequence length="237" mass="27050">MDKTTRAIQSPETPRASTHVTVVKSTLMALRPTTEHRRRCKRVRTTALLPWQQTGQWRTRWCQARRTWRSSCRLARWWRTRRCPRPSPTTGRAIPSTSGSRPHWSLSSPPSPSSSTDSVVGRDSRLYYCVATPHGFNVFNFSGEQEEREWALGEIQKLRLRPLDYVHAVVAAVVFLTVAFSDAGLQRCFFPNASNSTSELLKNLPLGMAFLSSFVYMIFRTKRKGIGYSDTTPRKKA</sequence>
<feature type="compositionally biased region" description="Low complexity" evidence="6">
    <location>
        <begin position="100"/>
        <end position="118"/>
    </location>
</feature>
<evidence type="ECO:0000313" key="8">
    <source>
        <dbReference type="EMBL" id="CAD6339696.1"/>
    </source>
</evidence>
<reference evidence="8" key="1">
    <citation type="submission" date="2020-10" db="EMBL/GenBank/DDBJ databases">
        <authorList>
            <person name="Han B."/>
            <person name="Lu T."/>
            <person name="Zhao Q."/>
            <person name="Huang X."/>
            <person name="Zhao Y."/>
        </authorList>
    </citation>
    <scope>NUCLEOTIDE SEQUENCE</scope>
</reference>
<accession>A0A811SFG5</accession>
<evidence type="ECO:0000256" key="5">
    <source>
        <dbReference type="ARBA" id="ARBA00023136"/>
    </source>
</evidence>
<feature type="transmembrane region" description="Helical" evidence="7">
    <location>
        <begin position="200"/>
        <end position="219"/>
    </location>
</feature>
<proteinExistence type="inferred from homology"/>
<evidence type="ECO:0000256" key="6">
    <source>
        <dbReference type="SAM" id="MobiDB-lite"/>
    </source>
</evidence>
<dbReference type="PANTHER" id="PTHR31621:SF67">
    <property type="entry name" value="OS01G0389200 PROTEIN"/>
    <property type="match status" value="1"/>
</dbReference>
<dbReference type="GO" id="GO:0010256">
    <property type="term" value="P:endomembrane system organization"/>
    <property type="evidence" value="ECO:0007669"/>
    <property type="project" value="TreeGrafter"/>
</dbReference>
<protein>
    <submittedName>
        <fullName evidence="8">Uncharacterized protein</fullName>
    </submittedName>
</protein>
<dbReference type="OrthoDB" id="657601at2759"/>
<dbReference type="Pfam" id="PF05078">
    <property type="entry name" value="DUF679"/>
    <property type="match status" value="1"/>
</dbReference>
<evidence type="ECO:0000256" key="1">
    <source>
        <dbReference type="ARBA" id="ARBA00004141"/>
    </source>
</evidence>
<organism evidence="8 9">
    <name type="scientific">Miscanthus lutarioriparius</name>
    <dbReference type="NCBI Taxonomy" id="422564"/>
    <lineage>
        <taxon>Eukaryota</taxon>
        <taxon>Viridiplantae</taxon>
        <taxon>Streptophyta</taxon>
        <taxon>Embryophyta</taxon>
        <taxon>Tracheophyta</taxon>
        <taxon>Spermatophyta</taxon>
        <taxon>Magnoliopsida</taxon>
        <taxon>Liliopsida</taxon>
        <taxon>Poales</taxon>
        <taxon>Poaceae</taxon>
        <taxon>PACMAD clade</taxon>
        <taxon>Panicoideae</taxon>
        <taxon>Andropogonodae</taxon>
        <taxon>Andropogoneae</taxon>
        <taxon>Saccharinae</taxon>
        <taxon>Miscanthus</taxon>
    </lineage>
</organism>
<evidence type="ECO:0000256" key="2">
    <source>
        <dbReference type="ARBA" id="ARBA00008707"/>
    </source>
</evidence>
<feature type="transmembrane region" description="Helical" evidence="7">
    <location>
        <begin position="163"/>
        <end position="180"/>
    </location>
</feature>
<dbReference type="GO" id="GO:0005737">
    <property type="term" value="C:cytoplasm"/>
    <property type="evidence" value="ECO:0007669"/>
    <property type="project" value="UniProtKB-ARBA"/>
</dbReference>
<evidence type="ECO:0000313" key="9">
    <source>
        <dbReference type="Proteomes" id="UP000604825"/>
    </source>
</evidence>
<keyword evidence="4 7" id="KW-1133">Transmembrane helix</keyword>